<dbReference type="Gene3D" id="2.60.40.290">
    <property type="match status" value="1"/>
</dbReference>
<organism evidence="11 12">
    <name type="scientific">Streptosporangium becharense</name>
    <dbReference type="NCBI Taxonomy" id="1816182"/>
    <lineage>
        <taxon>Bacteria</taxon>
        <taxon>Bacillati</taxon>
        <taxon>Actinomycetota</taxon>
        <taxon>Actinomycetes</taxon>
        <taxon>Streptosporangiales</taxon>
        <taxon>Streptosporangiaceae</taxon>
        <taxon>Streptosporangium</taxon>
    </lineage>
</organism>
<sequence>MTRSPAWLALATAAALVPLTPSPATALAVPLSHTTVPAGPATSPVTLTAPAPTPPASAKNPPSSPPAAAKNPPPPRAAGAGEGPEQIVNGTFDTGTAPWWSTGNTTPEVEDGRLCADVPGGTVNPWDVIIGQNDIPLVKDETYAFSFFGTATPGRVVKALVQLPVDPYTQYLSAGPELSVSGNTYAYTFTSPVDLPGAQVAFQLGGSATPWRFCVDDVSLKGGAEPDVYKPDTGPRVRVNMVGYLPSGPKRATLVTKGTEPVSWKLRRGGEVVAEGETVPRGVDGSSGQNVHTVDFGSVTAPGTGYTLEADGETSRPFDIGAGVYRDLGADALKFYYTQRSGIEILDGLRPGYGRPAGHSGVAPNRGDVSVPCQAGVCDYTLDVRGGWYDAGDHGKYVVNGGISVHQLMSAHERARADGIHRDGDLDIPESGNGVPDILDEARWEQEFLLSMQVPDDKPHRGMAHHKIHDAAWTGLPLLPHLDPQPRELHPVSTAATLNLAATAAQAARLFAPYDAAFAARNLTAARKAWAAAKADPARYADPADGVGGGAYSDGDVSDEFYWAAAELYITTGEKEFRDFVLASPHHTADIWRERGFDWGNTAPLGRLQLAAVPNDLPDRARVRQSVLQGADRYLAVQRAHPYGLPYNPPDYDWGSNHLVLNNMVVMAVAHDISGEAKYRDGVLEGLDYVFGRNALNLSYVTGYGEVASRNQHSRWYARQLDPSLPNPPRGTLAGGPNSSLQDPLAQAKLRGCAPQFCYIDDIESWSTNELTINWNAPLAWVASYLATSAAPGACKVVYTTHGRWPDGFNAQVTITNTGSEPVEGWSLAWSFPGGQTVRGHWNAGLSQDGATVIAKNLGWNRTIEPGGSVTFGFLGAGVPGPAPRPERFLLNGTLCR</sequence>
<comment type="catalytic activity">
    <reaction evidence="8">
        <text>Endohydrolysis of (1-&gt;4)-beta-D-glucosidic linkages in cellulose, lichenin and cereal beta-D-glucans.</text>
        <dbReference type="EC" id="3.2.1.4"/>
    </reaction>
</comment>
<dbReference type="EMBL" id="JACHMP010000001">
    <property type="protein sequence ID" value="MBB5821318.1"/>
    <property type="molecule type" value="Genomic_DNA"/>
</dbReference>
<feature type="domain" description="CBM2" evidence="10">
    <location>
        <begin position="788"/>
        <end position="897"/>
    </location>
</feature>
<proteinExistence type="inferred from homology"/>
<dbReference type="Proteomes" id="UP000540685">
    <property type="component" value="Unassembled WGS sequence"/>
</dbReference>
<comment type="similarity">
    <text evidence="1 6 8">Belongs to the glycosyl hydrolase 9 (cellulase E) family.</text>
</comment>
<feature type="active site" evidence="7">
    <location>
        <position position="761"/>
    </location>
</feature>
<keyword evidence="8" id="KW-0136">Cellulose degradation</keyword>
<gene>
    <name evidence="11" type="ORF">F4562_004380</name>
</gene>
<feature type="chain" id="PRO_5031607812" description="Endoglucanase" evidence="8">
    <location>
        <begin position="27"/>
        <end position="897"/>
    </location>
</feature>
<feature type="active site" evidence="7">
    <location>
        <position position="770"/>
    </location>
</feature>
<dbReference type="InterPro" id="IPR008965">
    <property type="entry name" value="CBM2/CBM3_carb-bd_dom_sf"/>
</dbReference>
<keyword evidence="4 6" id="KW-0326">Glycosidase</keyword>
<keyword evidence="8" id="KW-0732">Signal</keyword>
<accession>A0A7W9IJK8</accession>
<dbReference type="PROSITE" id="PS00561">
    <property type="entry name" value="CBM2_A"/>
    <property type="match status" value="1"/>
</dbReference>
<dbReference type="SMART" id="SM00637">
    <property type="entry name" value="CBD_II"/>
    <property type="match status" value="1"/>
</dbReference>
<dbReference type="Gene3D" id="2.60.40.10">
    <property type="entry name" value="Immunoglobulins"/>
    <property type="match status" value="1"/>
</dbReference>
<dbReference type="GO" id="GO:0030245">
    <property type="term" value="P:cellulose catabolic process"/>
    <property type="evidence" value="ECO:0007669"/>
    <property type="project" value="UniProtKB-KW"/>
</dbReference>
<keyword evidence="3 6" id="KW-0119">Carbohydrate metabolism</keyword>
<evidence type="ECO:0000256" key="8">
    <source>
        <dbReference type="RuleBase" id="RU361166"/>
    </source>
</evidence>
<evidence type="ECO:0000256" key="2">
    <source>
        <dbReference type="ARBA" id="ARBA00022801"/>
    </source>
</evidence>
<reference evidence="11 12" key="1">
    <citation type="submission" date="2020-08" db="EMBL/GenBank/DDBJ databases">
        <title>Sequencing the genomes of 1000 actinobacteria strains.</title>
        <authorList>
            <person name="Klenk H.-P."/>
        </authorList>
    </citation>
    <scope>NUCLEOTIDE SEQUENCE [LARGE SCALE GENOMIC DNA]</scope>
    <source>
        <strain evidence="11 12">DSM 46887</strain>
    </source>
</reference>
<dbReference type="InterPro" id="IPR018221">
    <property type="entry name" value="Glyco_hydro_9_His_AS"/>
</dbReference>
<evidence type="ECO:0000256" key="4">
    <source>
        <dbReference type="ARBA" id="ARBA00023295"/>
    </source>
</evidence>
<dbReference type="RefSeq" id="WP_311734203.1">
    <property type="nucleotide sequence ID" value="NZ_JACHMP010000001.1"/>
</dbReference>
<keyword evidence="2 6" id="KW-0378">Hydrolase</keyword>
<dbReference type="Pfam" id="PF00759">
    <property type="entry name" value="Glyco_hydro_9"/>
    <property type="match status" value="1"/>
</dbReference>
<dbReference type="InterPro" id="IPR001919">
    <property type="entry name" value="CBD2"/>
</dbReference>
<dbReference type="SUPFAM" id="SSF49384">
    <property type="entry name" value="Carbohydrate-binding domain"/>
    <property type="match status" value="1"/>
</dbReference>
<dbReference type="Pfam" id="PF00553">
    <property type="entry name" value="CBM_2"/>
    <property type="match status" value="1"/>
</dbReference>
<dbReference type="Gene3D" id="1.50.10.10">
    <property type="match status" value="1"/>
</dbReference>
<dbReference type="AlphaFoldDB" id="A0A7W9IJK8"/>
<name>A0A7W9IJK8_9ACTN</name>
<evidence type="ECO:0000256" key="7">
    <source>
        <dbReference type="PROSITE-ProRule" id="PRU10060"/>
    </source>
</evidence>
<dbReference type="InterPro" id="IPR012291">
    <property type="entry name" value="CBM2_carb-bd_dom_sf"/>
</dbReference>
<dbReference type="InterPro" id="IPR014756">
    <property type="entry name" value="Ig_E-set"/>
</dbReference>
<comment type="caution">
    <text evidence="11">The sequence shown here is derived from an EMBL/GenBank/DDBJ whole genome shotgun (WGS) entry which is preliminary data.</text>
</comment>
<dbReference type="Pfam" id="PF02927">
    <property type="entry name" value="CelD_N"/>
    <property type="match status" value="1"/>
</dbReference>
<dbReference type="SUPFAM" id="SSF81296">
    <property type="entry name" value="E set domains"/>
    <property type="match status" value="1"/>
</dbReference>
<dbReference type="PANTHER" id="PTHR22298">
    <property type="entry name" value="ENDO-1,4-BETA-GLUCANASE"/>
    <property type="match status" value="1"/>
</dbReference>
<dbReference type="InterPro" id="IPR018366">
    <property type="entry name" value="CBM2_CS"/>
</dbReference>
<feature type="active site" evidence="6">
    <location>
        <position position="713"/>
    </location>
</feature>
<dbReference type="InterPro" id="IPR008979">
    <property type="entry name" value="Galactose-bd-like_sf"/>
</dbReference>
<dbReference type="GO" id="GO:0030247">
    <property type="term" value="F:polysaccharide binding"/>
    <property type="evidence" value="ECO:0007669"/>
    <property type="project" value="UniProtKB-UniRule"/>
</dbReference>
<dbReference type="PROSITE" id="PS00592">
    <property type="entry name" value="GH9_2"/>
    <property type="match status" value="1"/>
</dbReference>
<dbReference type="Pfam" id="PF02018">
    <property type="entry name" value="CBM_4_9"/>
    <property type="match status" value="1"/>
</dbReference>
<dbReference type="EC" id="3.2.1.4" evidence="8"/>
<protein>
    <recommendedName>
        <fullName evidence="8">Endoglucanase</fullName>
        <ecNumber evidence="8">3.2.1.4</ecNumber>
    </recommendedName>
</protein>
<feature type="signal peptide" evidence="8">
    <location>
        <begin position="1"/>
        <end position="26"/>
    </location>
</feature>
<dbReference type="SUPFAM" id="SSF48208">
    <property type="entry name" value="Six-hairpin glycosidases"/>
    <property type="match status" value="1"/>
</dbReference>
<dbReference type="InterPro" id="IPR003305">
    <property type="entry name" value="CenC_carb-bd"/>
</dbReference>
<dbReference type="PROSITE" id="PS51173">
    <property type="entry name" value="CBM2"/>
    <property type="match status" value="1"/>
</dbReference>
<keyword evidence="5 6" id="KW-0624">Polysaccharide degradation</keyword>
<evidence type="ECO:0000256" key="3">
    <source>
        <dbReference type="ARBA" id="ARBA00023277"/>
    </source>
</evidence>
<evidence type="ECO:0000259" key="10">
    <source>
        <dbReference type="PROSITE" id="PS51173"/>
    </source>
</evidence>
<dbReference type="InterPro" id="IPR012341">
    <property type="entry name" value="6hp_glycosidase-like_sf"/>
</dbReference>
<evidence type="ECO:0000313" key="12">
    <source>
        <dbReference type="Proteomes" id="UP000540685"/>
    </source>
</evidence>
<dbReference type="SUPFAM" id="SSF49785">
    <property type="entry name" value="Galactose-binding domain-like"/>
    <property type="match status" value="1"/>
</dbReference>
<dbReference type="CDD" id="cd02850">
    <property type="entry name" value="E_set_Cellulase_N"/>
    <property type="match status" value="1"/>
</dbReference>
<dbReference type="Gene3D" id="2.60.120.260">
    <property type="entry name" value="Galactose-binding domain-like"/>
    <property type="match status" value="1"/>
</dbReference>
<dbReference type="InterPro" id="IPR004197">
    <property type="entry name" value="Cellulase_Ig-like"/>
</dbReference>
<evidence type="ECO:0000256" key="1">
    <source>
        <dbReference type="ARBA" id="ARBA00007072"/>
    </source>
</evidence>
<dbReference type="InterPro" id="IPR001701">
    <property type="entry name" value="Glyco_hydro_9"/>
</dbReference>
<dbReference type="GO" id="GO:0008810">
    <property type="term" value="F:cellulase activity"/>
    <property type="evidence" value="ECO:0007669"/>
    <property type="project" value="UniProtKB-EC"/>
</dbReference>
<dbReference type="InterPro" id="IPR008928">
    <property type="entry name" value="6-hairpin_glycosidase_sf"/>
</dbReference>
<evidence type="ECO:0000256" key="6">
    <source>
        <dbReference type="PROSITE-ProRule" id="PRU10059"/>
    </source>
</evidence>
<evidence type="ECO:0000256" key="5">
    <source>
        <dbReference type="ARBA" id="ARBA00023326"/>
    </source>
</evidence>
<dbReference type="PROSITE" id="PS00698">
    <property type="entry name" value="GH9_3"/>
    <property type="match status" value="1"/>
</dbReference>
<evidence type="ECO:0000313" key="11">
    <source>
        <dbReference type="EMBL" id="MBB5821318.1"/>
    </source>
</evidence>
<feature type="region of interest" description="Disordered" evidence="9">
    <location>
        <begin position="34"/>
        <end position="91"/>
    </location>
</feature>
<dbReference type="InterPro" id="IPR013783">
    <property type="entry name" value="Ig-like_fold"/>
</dbReference>
<keyword evidence="12" id="KW-1185">Reference proteome</keyword>
<evidence type="ECO:0000256" key="9">
    <source>
        <dbReference type="SAM" id="MobiDB-lite"/>
    </source>
</evidence>
<dbReference type="InterPro" id="IPR033126">
    <property type="entry name" value="Glyco_hydro_9_Asp/Glu_AS"/>
</dbReference>
<feature type="compositionally biased region" description="Low complexity" evidence="9">
    <location>
        <begin position="40"/>
        <end position="70"/>
    </location>
</feature>